<dbReference type="InterPro" id="IPR007877">
    <property type="entry name" value="DUF707"/>
</dbReference>
<evidence type="ECO:0000313" key="2">
    <source>
        <dbReference type="EMBL" id="MFC5384853.1"/>
    </source>
</evidence>
<dbReference type="Pfam" id="PF05212">
    <property type="entry name" value="DUF707"/>
    <property type="match status" value="1"/>
</dbReference>
<dbReference type="RefSeq" id="WP_378227711.1">
    <property type="nucleotide sequence ID" value="NZ_JBHSLL010000010.1"/>
</dbReference>
<gene>
    <name evidence="2" type="ORF">ACFPLB_02620</name>
</gene>
<feature type="compositionally biased region" description="Gly residues" evidence="1">
    <location>
        <begin position="305"/>
        <end position="315"/>
    </location>
</feature>
<organism evidence="2 3">
    <name type="scientific">Aquamicrobium segne</name>
    <dbReference type="NCBI Taxonomy" id="469547"/>
    <lineage>
        <taxon>Bacteria</taxon>
        <taxon>Pseudomonadati</taxon>
        <taxon>Pseudomonadota</taxon>
        <taxon>Alphaproteobacteria</taxon>
        <taxon>Hyphomicrobiales</taxon>
        <taxon>Phyllobacteriaceae</taxon>
        <taxon>Aquamicrobium</taxon>
    </lineage>
</organism>
<evidence type="ECO:0000313" key="3">
    <source>
        <dbReference type="Proteomes" id="UP001596016"/>
    </source>
</evidence>
<name>A0ABW0GWI0_9HYPH</name>
<feature type="region of interest" description="Disordered" evidence="1">
    <location>
        <begin position="294"/>
        <end position="315"/>
    </location>
</feature>
<dbReference type="SUPFAM" id="SSF53448">
    <property type="entry name" value="Nucleotide-diphospho-sugar transferases"/>
    <property type="match status" value="1"/>
</dbReference>
<evidence type="ECO:0000256" key="1">
    <source>
        <dbReference type="SAM" id="MobiDB-lite"/>
    </source>
</evidence>
<keyword evidence="3" id="KW-1185">Reference proteome</keyword>
<dbReference type="Proteomes" id="UP001596016">
    <property type="component" value="Unassembled WGS sequence"/>
</dbReference>
<reference evidence="3" key="1">
    <citation type="journal article" date="2019" name="Int. J. Syst. Evol. Microbiol.">
        <title>The Global Catalogue of Microorganisms (GCM) 10K type strain sequencing project: providing services to taxonomists for standard genome sequencing and annotation.</title>
        <authorList>
            <consortium name="The Broad Institute Genomics Platform"/>
            <consortium name="The Broad Institute Genome Sequencing Center for Infectious Disease"/>
            <person name="Wu L."/>
            <person name="Ma J."/>
        </authorList>
    </citation>
    <scope>NUCLEOTIDE SEQUENCE [LARGE SCALE GENOMIC DNA]</scope>
    <source>
        <strain evidence="3">CGMCC 4.1415</strain>
    </source>
</reference>
<sequence length="315" mass="35233">MKRTNLVVVRAGGNSLHGRWLELPYAQRHYDLVVSYYDEAAFDAFQSAEGVTAVLVKGGKWDGLFRTLKEFDLDGYDYVWLPDDDIAIAATDVNAIFDLCRENGLALAQPALSRESYFSHFIFSQCPGFRLRYTNYIEIMAPCLSHAVLLRALPFFRDTMSGFGLDYIWCRWAESGAFRAAILDTVTMHHTRPVGRVLKAAMAKSGRPAAKAEEQQLRDIFALDRRIVPIVFAGILQNGDPVFGPIATGRRMCLAWWKDRTAFRDTRKARDGILKVARRQLTKPLDMSMLHPQSVPGFLPESGEGPAGRSGIGPA</sequence>
<dbReference type="InterPro" id="IPR029044">
    <property type="entry name" value="Nucleotide-diphossugar_trans"/>
</dbReference>
<proteinExistence type="predicted"/>
<dbReference type="EMBL" id="JBHSLL010000010">
    <property type="protein sequence ID" value="MFC5384853.1"/>
    <property type="molecule type" value="Genomic_DNA"/>
</dbReference>
<comment type="caution">
    <text evidence="2">The sequence shown here is derived from an EMBL/GenBank/DDBJ whole genome shotgun (WGS) entry which is preliminary data.</text>
</comment>
<accession>A0ABW0GWI0</accession>
<protein>
    <submittedName>
        <fullName evidence="2">DUF707 domain-containing protein</fullName>
    </submittedName>
</protein>